<evidence type="ECO:0000313" key="3">
    <source>
        <dbReference type="EMBL" id="MFD2937085.1"/>
    </source>
</evidence>
<dbReference type="NCBIfam" id="NF033551">
    <property type="entry name" value="transpos_IS1182"/>
    <property type="match status" value="1"/>
</dbReference>
<evidence type="ECO:0000313" key="4">
    <source>
        <dbReference type="Proteomes" id="UP001597512"/>
    </source>
</evidence>
<organism evidence="3 4">
    <name type="scientific">Spirosoma flavum</name>
    <dbReference type="NCBI Taxonomy" id="2048557"/>
    <lineage>
        <taxon>Bacteria</taxon>
        <taxon>Pseudomonadati</taxon>
        <taxon>Bacteroidota</taxon>
        <taxon>Cytophagia</taxon>
        <taxon>Cytophagales</taxon>
        <taxon>Cytophagaceae</taxon>
        <taxon>Spirosoma</taxon>
    </lineage>
</organism>
<proteinExistence type="predicted"/>
<dbReference type="Pfam" id="PF05598">
    <property type="entry name" value="DUF772"/>
    <property type="match status" value="1"/>
</dbReference>
<dbReference type="PANTHER" id="PTHR33408:SF4">
    <property type="entry name" value="TRANSPOSASE DDE DOMAIN-CONTAINING PROTEIN"/>
    <property type="match status" value="1"/>
</dbReference>
<name>A0ABW6AS84_9BACT</name>
<feature type="domain" description="Transposase InsH N-terminal" evidence="1">
    <location>
        <begin position="17"/>
        <end position="112"/>
    </location>
</feature>
<evidence type="ECO:0000259" key="2">
    <source>
        <dbReference type="Pfam" id="PF13751"/>
    </source>
</evidence>
<dbReference type="RefSeq" id="WP_381506532.1">
    <property type="nucleotide sequence ID" value="NZ_JBHUOM010000023.1"/>
</dbReference>
<dbReference type="EMBL" id="JBHUOM010000023">
    <property type="protein sequence ID" value="MFD2937085.1"/>
    <property type="molecule type" value="Genomic_DNA"/>
</dbReference>
<gene>
    <name evidence="3" type="ORF">ACFS25_25110</name>
</gene>
<evidence type="ECO:0000259" key="1">
    <source>
        <dbReference type="Pfam" id="PF05598"/>
    </source>
</evidence>
<dbReference type="InterPro" id="IPR008490">
    <property type="entry name" value="Transposase_InsH_N"/>
</dbReference>
<dbReference type="Proteomes" id="UP001597512">
    <property type="component" value="Unassembled WGS sequence"/>
</dbReference>
<comment type="caution">
    <text evidence="3">The sequence shown here is derived from an EMBL/GenBank/DDBJ whole genome shotgun (WGS) entry which is preliminary data.</text>
</comment>
<dbReference type="InterPro" id="IPR047629">
    <property type="entry name" value="IS1182_transpos"/>
</dbReference>
<protein>
    <submittedName>
        <fullName evidence="3">IS1182 family transposase</fullName>
    </submittedName>
</protein>
<reference evidence="4" key="1">
    <citation type="journal article" date="2019" name="Int. J. Syst. Evol. Microbiol.">
        <title>The Global Catalogue of Microorganisms (GCM) 10K type strain sequencing project: providing services to taxonomists for standard genome sequencing and annotation.</title>
        <authorList>
            <consortium name="The Broad Institute Genomics Platform"/>
            <consortium name="The Broad Institute Genome Sequencing Center for Infectious Disease"/>
            <person name="Wu L."/>
            <person name="Ma J."/>
        </authorList>
    </citation>
    <scope>NUCLEOTIDE SEQUENCE [LARGE SCALE GENOMIC DNA]</scope>
    <source>
        <strain evidence="4">KCTC 52490</strain>
    </source>
</reference>
<sequence length="493" mass="56491">MVGKKHTALQQDHSLLLDQCVPQQNLYRRLKQAIDLTFLYETVKPYYGKCGQKSIDPISFVKLMLVGHLENLTSDRAIIRCCQLRLDILYFLDYELGQALPWHSTLSRTRQRLPEKVFESCFEYVLTQCIELGLVDGHTQAIDAAFVEANASLDKLEAKPLAKWKLEKNEDPRVDAPDQVSFDKTKQYVNPKKVTRNNRVYYSPNDPQACLATKPNKAFRLYYLASMAVDCSHHVITHIQADFADEKDSRHLMTIVDRTSRRLSSLDLSLRCVLADAGFSSGENYAALENRHIEAYIPLFGRYNRVRDPFTYEPWQDQYRCSHGAVLRNHGIEMAGGYGNYQYIASFSACQNCPIKESCCGKRDRKSLSVTMYYREYERMVARLASAKGKQLKRRRSAVVEPVFGSLLNYFGMYRTPSKGKTGAHKRMVMAATAYNLKKWLLAKRLPKVVTQVLALHSEDSFFAFMGWVTSMASTSILGLCNSHDRFRKIPEE</sequence>
<dbReference type="Pfam" id="PF13751">
    <property type="entry name" value="DDE_Tnp_1_6"/>
    <property type="match status" value="1"/>
</dbReference>
<feature type="domain" description="Transposase DDE" evidence="2">
    <location>
        <begin position="338"/>
        <end position="439"/>
    </location>
</feature>
<dbReference type="PANTHER" id="PTHR33408">
    <property type="entry name" value="TRANSPOSASE"/>
    <property type="match status" value="1"/>
</dbReference>
<dbReference type="InterPro" id="IPR025668">
    <property type="entry name" value="Tnp_DDE_dom"/>
</dbReference>
<keyword evidence="4" id="KW-1185">Reference proteome</keyword>
<accession>A0ABW6AS84</accession>